<feature type="signal peptide" evidence="3">
    <location>
        <begin position="1"/>
        <end position="25"/>
    </location>
</feature>
<feature type="non-terminal residue" evidence="5">
    <location>
        <position position="1"/>
    </location>
</feature>
<feature type="chain" id="PRO_5032918917" description="Integrase catalytic domain-containing protein" evidence="3">
    <location>
        <begin position="26"/>
        <end position="3954"/>
    </location>
</feature>
<dbReference type="InterPro" id="IPR052387">
    <property type="entry name" value="Fibrocystin"/>
</dbReference>
<evidence type="ECO:0000256" key="3">
    <source>
        <dbReference type="SAM" id="SignalP"/>
    </source>
</evidence>
<dbReference type="GO" id="GO:0003676">
    <property type="term" value="F:nucleic acid binding"/>
    <property type="evidence" value="ECO:0007669"/>
    <property type="project" value="InterPro"/>
</dbReference>
<feature type="region of interest" description="Disordered" evidence="2">
    <location>
        <begin position="1482"/>
        <end position="1503"/>
    </location>
</feature>
<comment type="caution">
    <text evidence="5">The sequence shown here is derived from an EMBL/GenBank/DDBJ whole genome shotgun (WGS) entry which is preliminary data.</text>
</comment>
<dbReference type="PANTHER" id="PTHR46769">
    <property type="entry name" value="POLYCYSTIC KIDNEY AND HEPATIC DISEASE 1 (AUTOSOMAL RECESSIVE)-LIKE 1"/>
    <property type="match status" value="1"/>
</dbReference>
<evidence type="ECO:0000313" key="5">
    <source>
        <dbReference type="EMBL" id="CAE7385221.1"/>
    </source>
</evidence>
<dbReference type="InterPro" id="IPR036397">
    <property type="entry name" value="RNaseH_sf"/>
</dbReference>
<dbReference type="Gene3D" id="3.30.420.10">
    <property type="entry name" value="Ribonuclease H-like superfamily/Ribonuclease H"/>
    <property type="match status" value="1"/>
</dbReference>
<dbReference type="Gene3D" id="2.60.40.10">
    <property type="entry name" value="Immunoglobulins"/>
    <property type="match status" value="2"/>
</dbReference>
<dbReference type="CDD" id="cd00603">
    <property type="entry name" value="IPT_PCSR"/>
    <property type="match status" value="2"/>
</dbReference>
<dbReference type="OrthoDB" id="447379at2759"/>
<dbReference type="PROSITE" id="PS50994">
    <property type="entry name" value="INTEGRASE"/>
    <property type="match status" value="1"/>
</dbReference>
<dbReference type="SUPFAM" id="SSF81296">
    <property type="entry name" value="E set domains"/>
    <property type="match status" value="2"/>
</dbReference>
<dbReference type="EMBL" id="CAJNJA010016653">
    <property type="protein sequence ID" value="CAE7385221.1"/>
    <property type="molecule type" value="Genomic_DNA"/>
</dbReference>
<dbReference type="Proteomes" id="UP000601435">
    <property type="component" value="Unassembled WGS sequence"/>
</dbReference>
<dbReference type="CDD" id="cd00102">
    <property type="entry name" value="IPT"/>
    <property type="match status" value="1"/>
</dbReference>
<dbReference type="PANTHER" id="PTHR46769:SF2">
    <property type="entry name" value="FIBROCYSTIN-L ISOFORM 2 PRECURSOR-RELATED"/>
    <property type="match status" value="1"/>
</dbReference>
<evidence type="ECO:0000256" key="1">
    <source>
        <dbReference type="ARBA" id="ARBA00022729"/>
    </source>
</evidence>
<organism evidence="5 6">
    <name type="scientific">Symbiodinium necroappetens</name>
    <dbReference type="NCBI Taxonomy" id="1628268"/>
    <lineage>
        <taxon>Eukaryota</taxon>
        <taxon>Sar</taxon>
        <taxon>Alveolata</taxon>
        <taxon>Dinophyceae</taxon>
        <taxon>Suessiales</taxon>
        <taxon>Symbiodiniaceae</taxon>
        <taxon>Symbiodinium</taxon>
    </lineage>
</organism>
<dbReference type="InterPro" id="IPR012337">
    <property type="entry name" value="RNaseH-like_sf"/>
</dbReference>
<proteinExistence type="predicted"/>
<dbReference type="InterPro" id="IPR014756">
    <property type="entry name" value="Ig_E-set"/>
</dbReference>
<dbReference type="InterPro" id="IPR002909">
    <property type="entry name" value="IPT_dom"/>
</dbReference>
<accession>A0A812QJJ8</accession>
<feature type="domain" description="Integrase catalytic" evidence="4">
    <location>
        <begin position="2510"/>
        <end position="2674"/>
    </location>
</feature>
<dbReference type="SUPFAM" id="SSF53098">
    <property type="entry name" value="Ribonuclease H-like"/>
    <property type="match status" value="1"/>
</dbReference>
<reference evidence="5" key="1">
    <citation type="submission" date="2021-02" db="EMBL/GenBank/DDBJ databases">
        <authorList>
            <person name="Dougan E. K."/>
            <person name="Rhodes N."/>
            <person name="Thang M."/>
            <person name="Chan C."/>
        </authorList>
    </citation>
    <scope>NUCLEOTIDE SEQUENCE</scope>
</reference>
<evidence type="ECO:0000313" key="6">
    <source>
        <dbReference type="Proteomes" id="UP000601435"/>
    </source>
</evidence>
<sequence length="3954" mass="433894">MQKRISWHWPPQLAILTCGVWLALGDRVKVSSVLPQHGSIAGGTHIVVLGSGFRDPSGPNPFGFQSVSVGGEPCTILEDFTTSEQILCETPAGHEGPPVPVCLRLHADGPCEPSCAGCRFQYTEEETPYISWISGRALSAGDQIAFGAADPGALQVSGLDRALIEIGSFICDAGAHQVLNSDDFFLERRTLNCVLADTAGPGLSWLRIRALPMGLDDPNCAHYPCTDHSSQPRGFGFAVFRAWQGQAELPPAFLDGDFKPYDLTIHPDILGISPGFSGILGGATINISGRAFDPNVSKTTVMVGTEPCQITQVLPGMLMCELADLQENVSCIDFEVFVGGSPFAGTKSIQYNANVMEIASCPQAEGKGADFGRQFTVSMNISSQRGYYWTEDSCQAEGQHVRGEMVASSEERLTFCCAMDGTTCEGPRFGQVTTSLPTYWEGWGTWVQIGTTTENPMFGSCLPPLPHRDALRTCELKGMRLCTRMELNSGLCCSADCSSSDGTAAWTSDEGYLQELVITADDGEPWEEELWIRCEEKCSFPFNVTYPDPGNETTTTTTKYSPAEIALWEFAPWLRPDDYIPPEEQEGPVPLGPPVPEPLRPFESPHLLAPFAGNRGLRYSLYANPDNLPVHRALGSSNAGYPQSPLMTGTMVDVLRGALTHVKFDPIPQSVRSAKTTYVAGPPLMDDTGHDFYAEEITGFFVAPYTANYSFYLAADDEADLSLSCCGDMAGMKVIVRSEKVDFAMPRYTPLAWYGSCQAAGTGSDEPECSISKPVDMSAGDRVLMRVRHRDHVAADWLRVGLRVHMPIQSAEGSMPPAEIVRRKSFIEVQRLTMTANVVRERHRMNFLRVLTGSFRVRVRRFAQNFLREGVSGVLRLGATAAELAQTLWDTMDLYGRVLECEPTLERTEDADNAVLIYFVTFPCPRQADGNPHADALDIVPGLDVIATGREGWVMNSAHLQSASELVQGSFRLHFRGQWTEAISYQGWQDVQRQLLMLPGLGDVRIWPFAEVLQEGREGWSVGLLLPGESGGGEDMPQIHVDGSRLSGPGLQPLLLAAENSLVSGGLCLRELEHSRCAALPSTSRTFDLAVLYTILEPLFAGLEFIFLWLAEAEMAEKQEDSFSGAWAKCPTWDGSPLTWRAFRREMTWWVSALDLESTKKYNLAARWLLRQSGTVRRRGEEFLPEELEYQREESATDPDTGEMVVLTPEDPLSGLNKLLSALESLNGQSVLDRRGELRTQFYLHLARKPAERVADFASRFRMAVSDLKGEGVRLPDAEVGWFFKEKLGLDALRRQLLETALQGAEGYSTIESECLRLFRDLHLQDPLYGKMDRGPPGRLTVRRMFGVPSGAPASSASTSAPSAAPSRRSSLLSSAPSSSYSAARRPPFRQAQVAEQVDFEGEPETEHAEPEVADEPEIDEPASLEEVLQTEVQNLAEEIAEAEEEGIDPLHLESLEQGIEASAEALVSMREARVKLAEMRKDRGFRGPPSGGGAPKGRGKGSAAIAAKKASGKHVCFDCGLPGHWAGDDACAKPGQGLGRTRPKAGPVKHVKLAEAAPEHEMIQTEANETQEVLMISASCSPPALKRALDLSSARAAEVHATTAARGPSADKAVVGALDSACNRTCAGEPWIKNFVELLREAPVEVQALVTTEPETEQFKFGNGGILPSTLRWRLPIMMAGELVLLWVSSVPVATLGLLIGRDVLDAVGGILDFSERTLSCRAFGAKTARLLQLSAGHLALPLIPESWPHVPKTRWRKLGPDGVLETVIGCKQWAQQLLRGVSHAAPGSEEHSHNMTEASLTLGQIAFEYNATLLTTAQRMCTEVVPAIAPVASSSVAVRPKALELRVASRWRRMIMRVQVRWAWAKEGLHLALVKRPDLRYLPFPWPSVSSVAMWKSQAETMCQHGAYPRRWLGRGLWTASTLASMTWFRGRFGLPFAFLEDPFLQGMLAVTSTRGRAARVRAAMVKEAAEEASKEADRLKVARSLIGPRGGLPTLKADLLRLASLLNVTVGEKDKVDDLKAKIRPMIGLLKVDEKAASKPAAAPSSASTSCFLRPSSRPTPPTSTNLPLPSVAPVSLQTSGPMPGEDPGVSMSVFTSYMEAMDHRYQEMLAAASAQQQTMLNQVLQHVMQMQNAPPMADTEMEGDPDWANVHPLEPEENENANRMTDPRREQLGCLQVRHALTAEYFAGCRRALNETFVFEVPLLAAEAVAPLDVVSRQALVRGHTIAGPWLHGSEFDLTLRQDRRRVLDNMLAERPYFVVLTVPDRSWLPRARLRQHPDDLRQQRTEALLLLNFAARLAREQVRGGRHFVFRLPLASAAWRAPAMRRLKHGLGLHFVTVGAYRILTSSQAVVSYLLRKDVAKACLETRVGLSRALVVGFEMEFDYETQCLSSRASGQECYQMTAVPGAVDFYHEALAVDEGDQDFAIEDHPDTDEEPVEEFKGEITPAIRAAVKRVHEATGHKPPKRLARALLLSGAPPAAVQAARELKCDVCAERRAPRARRVAGLPAPRSVGEQAHVDLLVAEDAVGRTYVIAHVTDAVSKFQQAALLPDKSAASVIDFLMTSWVPLLGTPRQMIADQGREFVAAEFQDWCSAHSVLLWHAAVQAPWQNGLAERSGGLLKALLAAVVTDKVVIGERGMRRAIAEAVAAYNADPTAEGVSPLQCVTGRQPSGHGSVLNNFAGHLAQHGLIDSDPNLMERLALRESARIAMVRLHYSQSIRKAELARSREPTSTQPPSPGDVVYFWRAQKLTRRGDPRVSTSSRRRRLELRRWHGPAVLIALEASGETNFPTNAFLSYKGQVTKCALEHVRPASSLEQLAAGTWEEAIRELVEDTSNARGGSALPSVPEGEPVEEEVVPVVLGNAALDERLPSPLPPSASTSSPSTAVSPWQFNLELVRLAAVSRGIFKLNSEMLWNEACVPLETPRKQQYHHDLLTNLLGVPLVFRKQQYHDLLANLLGAMTLTMEQLSNLSLPAGQVHPLLRVQAQVEQDRLSSRVNLEEERDHGTWDGRWSLPSRSQLEAVQSLGVPLPSGLPEDHEVSAATARKEHQWGHMTAEERKLWHKAAEKGWQAYVDNEAVQVLNVKESAAIRKQLAARGELEDSRAEICPDGQGFKDRANLNGEVRRDAPTGARLTQHLLLCIIASKGKAWKMLSADVKSAFLKGDPYVSRELYITKTNPRVGPEIPIPEGCLARVCKGIFGLADAPREWWLRLSRSLESRGWTRSPLDQASWFLWDSTEREELRGMIVSHVDDLLFGGDHVAEASLLDVGSELGFREVQVDDFTWCGKRFQRRADGSVTLSMESYHRNLKEIPLSRQRKASLTAPLLPDERRRLRALLGSLQWLVAQLRFDLQFPVSALQGEQPTVGTILRANALLAEFLQEPTYQMVFQPIDLNSGGLVVVTDSSLGNVTQAGAGEAAPLDKVYSQSCYFVLWADANLLAGRPGKFNILDTRSHRLARVCRSSYAAETLGAEEAFDVGVLCRGFVASALGRPLGTKQDIDRSLNSVPLTVVVDAKDVHDKGNSDTSSFGSQKSLAFTVAWLRSVLKRPNTSLRWTSTSNMFCDAGTKYMDVTHLRETLRRGTWSITYSPSFVKQVAKGKKAPSVKPSVSEELPGDPVDGNDPLMGFLLKFAEVRGWQSHGATGVNVAHNARELVWRALERKTRYLEEANQHGLLKLAAPVLVTFFTRVRLSIDTLANGSQDLFFEEIPADWFRTPNLQPQVVVESNGVVASADDVSFRRSEDFTPRLMDLDPLVVQVGSELSLRFDRVDGNHLRDVTLREGMRAKQNPEASTLRALRAAVITLSSSKLALVCENGEERNCGSFPEVWNVMCTVLDGRAGDQEVQVIVDAQGQAQYTNVTIAMPMPSIGFVPQIDLVQPSMGSWAGGTVVVIVGSGLQGPEACQLLTFGNSSLLEVSTDVFEDEMIAEDEFPGRRVLRCMVPPAEPMPM</sequence>
<keyword evidence="1 3" id="KW-0732">Signal</keyword>
<gene>
    <name evidence="5" type="ORF">SNEC2469_LOCUS10436</name>
</gene>
<feature type="compositionally biased region" description="Low complexity" evidence="2">
    <location>
        <begin position="2044"/>
        <end position="2073"/>
    </location>
</feature>
<dbReference type="Pfam" id="PF01833">
    <property type="entry name" value="TIG"/>
    <property type="match status" value="2"/>
</dbReference>
<dbReference type="GO" id="GO:0015074">
    <property type="term" value="P:DNA integration"/>
    <property type="evidence" value="ECO:0007669"/>
    <property type="project" value="InterPro"/>
</dbReference>
<evidence type="ECO:0000259" key="4">
    <source>
        <dbReference type="PROSITE" id="PS50994"/>
    </source>
</evidence>
<evidence type="ECO:0000256" key="2">
    <source>
        <dbReference type="SAM" id="MobiDB-lite"/>
    </source>
</evidence>
<protein>
    <recommendedName>
        <fullName evidence="4">Integrase catalytic domain-containing protein</fullName>
    </recommendedName>
</protein>
<dbReference type="InterPro" id="IPR001584">
    <property type="entry name" value="Integrase_cat-core"/>
</dbReference>
<feature type="region of interest" description="Disordered" evidence="2">
    <location>
        <begin position="2044"/>
        <end position="2090"/>
    </location>
</feature>
<dbReference type="SMART" id="SM00429">
    <property type="entry name" value="IPT"/>
    <property type="match status" value="2"/>
</dbReference>
<feature type="region of interest" description="Disordered" evidence="2">
    <location>
        <begin position="1330"/>
        <end position="1418"/>
    </location>
</feature>
<feature type="compositionally biased region" description="Low complexity" evidence="2">
    <location>
        <begin position="1349"/>
        <end position="1386"/>
    </location>
</feature>
<keyword evidence="6" id="KW-1185">Reference proteome</keyword>
<dbReference type="InterPro" id="IPR013783">
    <property type="entry name" value="Ig-like_fold"/>
</dbReference>
<name>A0A812QJJ8_9DINO</name>